<keyword evidence="2" id="KW-0235">DNA replication</keyword>
<dbReference type="Pfam" id="PF09724">
    <property type="entry name" value="Dcc1"/>
    <property type="match status" value="1"/>
</dbReference>
<name>M3ILY8_CANMX</name>
<evidence type="ECO:0000313" key="3">
    <source>
        <dbReference type="EMBL" id="EMG47401.1"/>
    </source>
</evidence>
<feature type="non-terminal residue" evidence="3">
    <location>
        <position position="1"/>
    </location>
</feature>
<proteinExistence type="inferred from homology"/>
<evidence type="ECO:0000313" key="4">
    <source>
        <dbReference type="Proteomes" id="UP000011777"/>
    </source>
</evidence>
<accession>M3ILY8</accession>
<reference evidence="3 4" key="1">
    <citation type="submission" date="2013-02" db="EMBL/GenBank/DDBJ databases">
        <title>Genome sequence of Candida maltosa Xu316, a potential industrial strain for xylitol and ethanol production.</title>
        <authorList>
            <person name="Yu J."/>
            <person name="Wang Q."/>
            <person name="Geng X."/>
            <person name="Bao W."/>
            <person name="He P."/>
            <person name="Cai J."/>
        </authorList>
    </citation>
    <scope>NUCLEOTIDE SEQUENCE [LARGE SCALE GENOMIC DNA]</scope>
    <source>
        <strain evidence="4">Xu316</strain>
    </source>
</reference>
<dbReference type="GO" id="GO:0031390">
    <property type="term" value="C:Ctf18 RFC-like complex"/>
    <property type="evidence" value="ECO:0007669"/>
    <property type="project" value="InterPro"/>
</dbReference>
<keyword evidence="4" id="KW-1185">Reference proteome</keyword>
<sequence length="338" mass="38929">MVEYSVYQQLDEDPQYTYKLLQLPPSILSQLESGDVNLHIKSDIQSLALCTDSKTFKLRQMNHSNTVLLMNQHPDNKLIGYQKTSYEYELTEVAGVIDTSKIPVYEGGTSSSFSNSITIDQLKENSLCSEIEFQNNWYNLGGCEIDHKAYIMSRKVITELLYLLITKIMSLQLQSFTIEDILSIITPPYNEYMLISISHKFGTETDDKFILDDAKITHWFGIVELAKTNNMITQSEFLLNWKTSLPSFYNPPLDLIQLAGYYCSPMENRIMYVDPNTLSDNLGQRFKELFELDKNWKYEEFIPFIAGFVPGGKKVDSIILKFAKKKKVGKDKFIVCPR</sequence>
<dbReference type="STRING" id="1245528.M3ILY8"/>
<dbReference type="GO" id="GO:0034088">
    <property type="term" value="P:maintenance of mitotic sister chromatid cohesion"/>
    <property type="evidence" value="ECO:0007669"/>
    <property type="project" value="TreeGrafter"/>
</dbReference>
<dbReference type="OMA" id="DSESWPF"/>
<dbReference type="PANTHER" id="PTHR13395">
    <property type="entry name" value="SISTER CHROMATID COHESION PROTEIN DCC1-RELATED"/>
    <property type="match status" value="1"/>
</dbReference>
<dbReference type="EMBL" id="AOGT01001590">
    <property type="protein sequence ID" value="EMG47401.1"/>
    <property type="molecule type" value="Genomic_DNA"/>
</dbReference>
<evidence type="ECO:0000256" key="1">
    <source>
        <dbReference type="ARBA" id="ARBA00007017"/>
    </source>
</evidence>
<dbReference type="OrthoDB" id="276989at2759"/>
<comment type="similarity">
    <text evidence="1">Belongs to the DCC1 family.</text>
</comment>
<dbReference type="GO" id="GO:0000775">
    <property type="term" value="C:chromosome, centromeric region"/>
    <property type="evidence" value="ECO:0007669"/>
    <property type="project" value="TreeGrafter"/>
</dbReference>
<protein>
    <submittedName>
        <fullName evidence="3">Sister-chromatid cohesion and telomere length maintenance complex subunit, putative</fullName>
    </submittedName>
</protein>
<dbReference type="AlphaFoldDB" id="M3ILY8"/>
<evidence type="ECO:0000256" key="2">
    <source>
        <dbReference type="ARBA" id="ARBA00022705"/>
    </source>
</evidence>
<dbReference type="PANTHER" id="PTHR13395:SF6">
    <property type="entry name" value="SISTER CHROMATID COHESION PROTEIN DCC1"/>
    <property type="match status" value="1"/>
</dbReference>
<dbReference type="HOGENOM" id="CLU_034504_0_0_1"/>
<dbReference type="eggNOG" id="KOG0798">
    <property type="taxonomic scope" value="Eukaryota"/>
</dbReference>
<organism evidence="3 4">
    <name type="scientific">Candida maltosa (strain Xu316)</name>
    <name type="common">Yeast</name>
    <dbReference type="NCBI Taxonomy" id="1245528"/>
    <lineage>
        <taxon>Eukaryota</taxon>
        <taxon>Fungi</taxon>
        <taxon>Dikarya</taxon>
        <taxon>Ascomycota</taxon>
        <taxon>Saccharomycotina</taxon>
        <taxon>Pichiomycetes</taxon>
        <taxon>Debaryomycetaceae</taxon>
        <taxon>Candida/Lodderomyces clade</taxon>
        <taxon>Candida</taxon>
    </lineage>
</organism>
<dbReference type="GO" id="GO:0000785">
    <property type="term" value="C:chromatin"/>
    <property type="evidence" value="ECO:0007669"/>
    <property type="project" value="TreeGrafter"/>
</dbReference>
<dbReference type="Proteomes" id="UP000011777">
    <property type="component" value="Unassembled WGS sequence"/>
</dbReference>
<dbReference type="InterPro" id="IPR019128">
    <property type="entry name" value="Dcc1"/>
</dbReference>
<gene>
    <name evidence="3" type="ORF">G210_2280</name>
</gene>
<comment type="caution">
    <text evidence="3">The sequence shown here is derived from an EMBL/GenBank/DDBJ whole genome shotgun (WGS) entry which is preliminary data.</text>
</comment>
<dbReference type="GO" id="GO:0006260">
    <property type="term" value="P:DNA replication"/>
    <property type="evidence" value="ECO:0007669"/>
    <property type="project" value="UniProtKB-KW"/>
</dbReference>